<name>A0AAE9XNE4_9PROT</name>
<evidence type="ECO:0000256" key="8">
    <source>
        <dbReference type="PIRSR" id="PIRSR000362-2"/>
    </source>
</evidence>
<feature type="binding site" evidence="8">
    <location>
        <begin position="201"/>
        <end position="202"/>
    </location>
    <ligand>
        <name>NADP(+)</name>
        <dbReference type="ChEBI" id="CHEBI:58349"/>
    </ligand>
</feature>
<dbReference type="EMBL" id="CP116805">
    <property type="protein sequence ID" value="WCL53719.1"/>
    <property type="molecule type" value="Genomic_DNA"/>
</dbReference>
<dbReference type="InterPro" id="IPR023753">
    <property type="entry name" value="FAD/NAD-binding_dom"/>
</dbReference>
<dbReference type="Gene3D" id="3.40.50.720">
    <property type="entry name" value="NAD(P)-binding Rossmann-like Domain"/>
    <property type="match status" value="1"/>
</dbReference>
<feature type="binding site" evidence="8">
    <location>
        <position position="213"/>
    </location>
    <ligand>
        <name>NADP(+)</name>
        <dbReference type="ChEBI" id="CHEBI:58349"/>
    </ligand>
</feature>
<dbReference type="PIRSF" id="PIRSF000362">
    <property type="entry name" value="FNR"/>
    <property type="match status" value="1"/>
</dbReference>
<comment type="cofactor">
    <cofactor evidence="1 7">
        <name>FAD</name>
        <dbReference type="ChEBI" id="CHEBI:57692"/>
    </cofactor>
</comment>
<dbReference type="PRINTS" id="PR00419">
    <property type="entry name" value="ADXRDTASE"/>
</dbReference>
<evidence type="ECO:0000256" key="7">
    <source>
        <dbReference type="PIRSR" id="PIRSR000362-1"/>
    </source>
</evidence>
<dbReference type="AlphaFoldDB" id="A0AAE9XNE4"/>
<feature type="binding site" evidence="7">
    <location>
        <position position="353"/>
    </location>
    <ligand>
        <name>FAD</name>
        <dbReference type="ChEBI" id="CHEBI:57692"/>
    </ligand>
</feature>
<dbReference type="RefSeq" id="WP_289503263.1">
    <property type="nucleotide sequence ID" value="NZ_CP116805.1"/>
</dbReference>
<sequence length="440" mass="47212">MAETGNGLSNLSVAIIGAGPAGYYTAEALTDQNDHVLVDIIDALPTPFGLIRAGVAPDHQSIKNVSRRYEATAGRDHVHFIGNMRLGRDVTLAELMQLYDAVVLATGAPKDRTLGIDGENLPGVVGSGAFVGWYNSHPDFRDLCPDLQVAAVAVIGNGNVAVDVARILAKTPHEMEATDLARHAADCIHKSPIRDIYLIGRRGPLDASFTPKELGELNALEEAVALVNPADLPDASIDATLEGTAKKNMPILRAMAANRPEDAKRVRLHLQFCWRPMAVLGDERVCGLRLERTKVVDGKAVGTGQTEVLPVGLVVPAIGYRSSPIEDVPYDEAKGRFRNDDGRISDRLYAVGWAKRGPTGTIGTNKPDGLDVAARILTEVKPGLRPGRAGLEELIRDRGLTVVTFRDWKKIEAAEVAHATGGAPREKFTDVSEMVKVAKG</sequence>
<accession>A0AAE9XNE4</accession>
<dbReference type="SUPFAM" id="SSF51971">
    <property type="entry name" value="Nucleotide-binding domain"/>
    <property type="match status" value="1"/>
</dbReference>
<feature type="binding site" evidence="8">
    <location>
        <position position="360"/>
    </location>
    <ligand>
        <name>NADP(+)</name>
        <dbReference type="ChEBI" id="CHEBI:58349"/>
    </ligand>
</feature>
<dbReference type="PANTHER" id="PTHR48467">
    <property type="entry name" value="GLUTAMATE SYNTHASE 1 [NADH], CHLOROPLASTIC-LIKE"/>
    <property type="match status" value="1"/>
</dbReference>
<evidence type="ECO:0000256" key="2">
    <source>
        <dbReference type="ARBA" id="ARBA00008312"/>
    </source>
</evidence>
<evidence type="ECO:0000256" key="5">
    <source>
        <dbReference type="ARBA" id="ARBA00022857"/>
    </source>
</evidence>
<dbReference type="InterPro" id="IPR021163">
    <property type="entry name" value="Ferredox_Rdtase_adrenod"/>
</dbReference>
<dbReference type="Proteomes" id="UP001217500">
    <property type="component" value="Chromosome"/>
</dbReference>
<feature type="domain" description="FAD/NAD(P)-binding" evidence="9">
    <location>
        <begin position="12"/>
        <end position="174"/>
    </location>
</feature>
<keyword evidence="4 7" id="KW-0274">FAD</keyword>
<protein>
    <submittedName>
        <fullName evidence="10">FAD-dependent oxidoreductase</fullName>
    </submittedName>
</protein>
<evidence type="ECO:0000256" key="6">
    <source>
        <dbReference type="ARBA" id="ARBA00023002"/>
    </source>
</evidence>
<keyword evidence="11" id="KW-1185">Reference proteome</keyword>
<dbReference type="PANTHER" id="PTHR48467:SF1">
    <property type="entry name" value="GLUTAMATE SYNTHASE 1 [NADH], CHLOROPLASTIC-LIKE"/>
    <property type="match status" value="1"/>
</dbReference>
<gene>
    <name evidence="10" type="ORF">PH603_14355</name>
</gene>
<evidence type="ECO:0000256" key="4">
    <source>
        <dbReference type="ARBA" id="ARBA00022827"/>
    </source>
</evidence>
<keyword evidence="5 8" id="KW-0521">NADP</keyword>
<reference evidence="10" key="1">
    <citation type="submission" date="2023-01" db="EMBL/GenBank/DDBJ databases">
        <title>The genome sequence of Kordiimonadaceae bacterium 6D33.</title>
        <authorList>
            <person name="Liu Y."/>
        </authorList>
    </citation>
    <scope>NUCLEOTIDE SEQUENCE</scope>
    <source>
        <strain evidence="10">6D33</strain>
    </source>
</reference>
<evidence type="ECO:0000313" key="11">
    <source>
        <dbReference type="Proteomes" id="UP001217500"/>
    </source>
</evidence>
<dbReference type="KEGG" id="gso:PH603_14355"/>
<organism evidence="10 11">
    <name type="scientific">Gimibacter soli</name>
    <dbReference type="NCBI Taxonomy" id="3024400"/>
    <lineage>
        <taxon>Bacteria</taxon>
        <taxon>Pseudomonadati</taxon>
        <taxon>Pseudomonadota</taxon>
        <taxon>Alphaproteobacteria</taxon>
        <taxon>Kordiimonadales</taxon>
        <taxon>Temperatibacteraceae</taxon>
        <taxon>Gimibacter</taxon>
    </lineage>
</organism>
<comment type="similarity">
    <text evidence="2">Belongs to the ferredoxin--NADP reductase type 1 family.</text>
</comment>
<feature type="binding site" evidence="7">
    <location>
        <begin position="360"/>
        <end position="362"/>
    </location>
    <ligand>
        <name>FAD</name>
        <dbReference type="ChEBI" id="CHEBI:57692"/>
    </ligand>
</feature>
<dbReference type="Pfam" id="PF07992">
    <property type="entry name" value="Pyr_redox_2"/>
    <property type="match status" value="1"/>
</dbReference>
<evidence type="ECO:0000256" key="3">
    <source>
        <dbReference type="ARBA" id="ARBA00022630"/>
    </source>
</evidence>
<keyword evidence="3" id="KW-0285">Flavoprotein</keyword>
<dbReference type="InterPro" id="IPR055275">
    <property type="entry name" value="Ferredox_Rdtase"/>
</dbReference>
<dbReference type="Gene3D" id="3.50.50.60">
    <property type="entry name" value="FAD/NAD(P)-binding domain"/>
    <property type="match status" value="1"/>
</dbReference>
<feature type="binding site" evidence="8">
    <location>
        <begin position="157"/>
        <end position="160"/>
    </location>
    <ligand>
        <name>NADP(+)</name>
        <dbReference type="ChEBI" id="CHEBI:58349"/>
    </ligand>
</feature>
<evidence type="ECO:0000256" key="1">
    <source>
        <dbReference type="ARBA" id="ARBA00001974"/>
    </source>
</evidence>
<dbReference type="InterPro" id="IPR036188">
    <property type="entry name" value="FAD/NAD-bd_sf"/>
</dbReference>
<evidence type="ECO:0000259" key="9">
    <source>
        <dbReference type="Pfam" id="PF07992"/>
    </source>
</evidence>
<feature type="binding site" evidence="7">
    <location>
        <position position="50"/>
    </location>
    <ligand>
        <name>FAD</name>
        <dbReference type="ChEBI" id="CHEBI:57692"/>
    </ligand>
</feature>
<dbReference type="GO" id="GO:0016491">
    <property type="term" value="F:oxidoreductase activity"/>
    <property type="evidence" value="ECO:0007669"/>
    <property type="project" value="UniProtKB-KW"/>
</dbReference>
<proteinExistence type="inferred from homology"/>
<feature type="binding site" evidence="7">
    <location>
        <position position="21"/>
    </location>
    <ligand>
        <name>FAD</name>
        <dbReference type="ChEBI" id="CHEBI:57692"/>
    </ligand>
</feature>
<feature type="binding site" evidence="7">
    <location>
        <position position="86"/>
    </location>
    <ligand>
        <name>FAD</name>
        <dbReference type="ChEBI" id="CHEBI:57692"/>
    </ligand>
</feature>
<evidence type="ECO:0000313" key="10">
    <source>
        <dbReference type="EMBL" id="WCL53719.1"/>
    </source>
</evidence>
<keyword evidence="6" id="KW-0560">Oxidoreductase</keyword>